<name>A0ABU9NIU6_9FLAO</name>
<evidence type="ECO:0000313" key="2">
    <source>
        <dbReference type="Proteomes" id="UP001468798"/>
    </source>
</evidence>
<proteinExistence type="predicted"/>
<protein>
    <submittedName>
        <fullName evidence="1">Uncharacterized protein</fullName>
    </submittedName>
</protein>
<dbReference type="Proteomes" id="UP001468798">
    <property type="component" value="Unassembled WGS sequence"/>
</dbReference>
<organism evidence="1 2">
    <name type="scientific">Flavobacterium polysaccharolyticum</name>
    <dbReference type="NCBI Taxonomy" id="3133148"/>
    <lineage>
        <taxon>Bacteria</taxon>
        <taxon>Pseudomonadati</taxon>
        <taxon>Bacteroidota</taxon>
        <taxon>Flavobacteriia</taxon>
        <taxon>Flavobacteriales</taxon>
        <taxon>Flavobacteriaceae</taxon>
        <taxon>Flavobacterium</taxon>
    </lineage>
</organism>
<comment type="caution">
    <text evidence="1">The sequence shown here is derived from an EMBL/GenBank/DDBJ whole genome shotgun (WGS) entry which is preliminary data.</text>
</comment>
<reference evidence="1 2" key="1">
    <citation type="submission" date="2024-03" db="EMBL/GenBank/DDBJ databases">
        <title>Two novel species of the genus Flavobacterium exhibiting potentially degradation of complex polysaccharides.</title>
        <authorList>
            <person name="Lian X."/>
        </authorList>
    </citation>
    <scope>NUCLEOTIDE SEQUENCE [LARGE SCALE GENOMIC DNA]</scope>
    <source>
        <strain evidence="1 2">N6</strain>
    </source>
</reference>
<evidence type="ECO:0000313" key="1">
    <source>
        <dbReference type="EMBL" id="MEM0575157.1"/>
    </source>
</evidence>
<sequence>MDKKYKIERSLILNEVKEGAAEDRVMVVDANNEVGSVARSEFGGGGGSQDLQSVVDSGNEVIDSEILFIGTNISGKNIEGTKGLVFDVQDGGIIFNNFSNETLTGQVSMRADNAVNGAYSLQFPDKTPGFYTLATTDDIAAVGSQDLQSVLDNGGVYISDYDAGERRILAFRDADNNKSHFFYIDSNSESGQKGGSMFIAEELVNFSGFGDNGCFGDCAINSGYINLTQKFDSFGTSVTRLAFAENLNEITTLFLPAKPTGAYTLATTDDIPTGLTQNITIGANTFTFTNGILTDFETVEGPTGDEV</sequence>
<gene>
    <name evidence="1" type="ORF">WFZ86_01500</name>
</gene>
<dbReference type="EMBL" id="JBCGDP010000001">
    <property type="protein sequence ID" value="MEM0575157.1"/>
    <property type="molecule type" value="Genomic_DNA"/>
</dbReference>
<dbReference type="RefSeq" id="WP_342690298.1">
    <property type="nucleotide sequence ID" value="NZ_JBCGDP010000001.1"/>
</dbReference>
<accession>A0ABU9NIU6</accession>
<keyword evidence="2" id="KW-1185">Reference proteome</keyword>